<name>A0A3B1CCL1_9ZZZZ</name>
<gene>
    <name evidence="2" type="ORF">MNBD_IGNAVI01-1003</name>
</gene>
<organism evidence="2">
    <name type="scientific">hydrothermal vent metagenome</name>
    <dbReference type="NCBI Taxonomy" id="652676"/>
    <lineage>
        <taxon>unclassified sequences</taxon>
        <taxon>metagenomes</taxon>
        <taxon>ecological metagenomes</taxon>
    </lineage>
</organism>
<dbReference type="EC" id="2.7.2.1" evidence="2"/>
<feature type="transmembrane region" description="Helical" evidence="1">
    <location>
        <begin position="6"/>
        <end position="23"/>
    </location>
</feature>
<evidence type="ECO:0000256" key="1">
    <source>
        <dbReference type="SAM" id="Phobius"/>
    </source>
</evidence>
<sequence>MFDNPISFVKLIGAFTVGAYLIYRFQLFTLIKSTFFNRGKNKLGDDIASKVEHYLSIHDSVLIDENETSSEPIFAEPPRFHILKAIKNDDLITLYFVNQGGDIFNIEVQSSDIPIITIEPAEKILNKESGDLKFYIDDNVNDKISFELIYFDKLKNKATKKYLFSIEDGRLEEIII</sequence>
<keyword evidence="1" id="KW-0472">Membrane</keyword>
<keyword evidence="1" id="KW-1133">Transmembrane helix</keyword>
<evidence type="ECO:0000313" key="2">
    <source>
        <dbReference type="EMBL" id="VAX21618.1"/>
    </source>
</evidence>
<reference evidence="2" key="1">
    <citation type="submission" date="2018-06" db="EMBL/GenBank/DDBJ databases">
        <authorList>
            <person name="Zhirakovskaya E."/>
        </authorList>
    </citation>
    <scope>NUCLEOTIDE SEQUENCE</scope>
</reference>
<dbReference type="AlphaFoldDB" id="A0A3B1CCL1"/>
<protein>
    <submittedName>
        <fullName evidence="2">Acetate kinase</fullName>
        <ecNumber evidence="2">2.7.2.1</ecNumber>
    </submittedName>
</protein>
<dbReference type="GO" id="GO:0008776">
    <property type="term" value="F:acetate kinase activity"/>
    <property type="evidence" value="ECO:0007669"/>
    <property type="project" value="UniProtKB-EC"/>
</dbReference>
<keyword evidence="2" id="KW-0418">Kinase</keyword>
<dbReference type="EMBL" id="UOGD01000200">
    <property type="protein sequence ID" value="VAX21618.1"/>
    <property type="molecule type" value="Genomic_DNA"/>
</dbReference>
<proteinExistence type="predicted"/>
<keyword evidence="1" id="KW-0812">Transmembrane</keyword>
<keyword evidence="2" id="KW-0808">Transferase</keyword>
<accession>A0A3B1CCL1</accession>